<dbReference type="Gene3D" id="1.10.390.10">
    <property type="entry name" value="Neutral Protease Domain 2"/>
    <property type="match status" value="1"/>
</dbReference>
<keyword evidence="4" id="KW-0732">Signal</keyword>
<keyword evidence="6" id="KW-0862">Zinc</keyword>
<keyword evidence="3" id="KW-0479">Metal-binding</keyword>
<dbReference type="Pfam" id="PF01447">
    <property type="entry name" value="Peptidase_M4"/>
    <property type="match status" value="1"/>
</dbReference>
<evidence type="ECO:0000259" key="11">
    <source>
        <dbReference type="Pfam" id="PF07504"/>
    </source>
</evidence>
<dbReference type="RefSeq" id="WP_075086333.1">
    <property type="nucleotide sequence ID" value="NZ_CP042912.1"/>
</dbReference>
<dbReference type="Gene3D" id="2.60.120.380">
    <property type="match status" value="2"/>
</dbReference>
<feature type="domain" description="Peptidase M4" evidence="9">
    <location>
        <begin position="261"/>
        <end position="400"/>
    </location>
</feature>
<evidence type="ECO:0000256" key="1">
    <source>
        <dbReference type="ARBA" id="ARBA00009388"/>
    </source>
</evidence>
<proteinExistence type="inferred from homology"/>
<dbReference type="InterPro" id="IPR027268">
    <property type="entry name" value="Peptidase_M4/M1_CTD_sf"/>
</dbReference>
<sequence length="1435" mass="152922">MTNRRQSDSVRKNRTSFSFSYEALEPRKLLAADLIASEFQFSDDTGMIRTLADPVPMQERFDVLRNVVDVQQEDYFLRTSLNRDQLGFAHLKHQQYRDGVPIEGATYTVHIKDKTVVSVSGAFLDFDQVDDTNSLGEGKALSAALDFVDADIYMWESLQHETDSSEQSCDGDGECNCDACVASRESVHAFHSAHDHEIYSDQPPEGELIYLPTADGNLELTWMFDVYATAPLSRQHIFVDAGSGEILETHNQIHHADVAADGTSLYDGTVDFLAEESGTEYRLRQETNGVETYDLNNGTSYTAASDINSSTTSFTSTDVRTGVQAHFGAEKTLQYFQDEHGRDSYDGNGATLRSYVSYSTDYVNAFWDGSRMTYGDGDGVNYGPLVSLDIVGHEVAHGVTGNSAGLIYQNESGALNESFSDIFGEAIENFALGSNDWLMGDDIGIGGSGALRNMANPNQYGDPDTYLGNSWYTGTGDNGGVHINSGVQNKWFYILTVGENGTNDNGDAYDVTGIGIEEAGEIAYRNLSVYLNQNSTYAEAREGALQAAADLFGFGSTQYVATADAWDAVGVYAPAPPQFSFASAKSLGSGIYQGSLSGSLSDGEFTTIDVDLDADQKISVQVLGTSGLTPTVELRDPSGSLVGTDSGTSALLQNVIVDSAGTWQVTIIANGAGDFDATAILNSGVETESHTGVSNNTLASAESLDSNDVAFGPESSVDRLAVSAVLEGQTPVFADGFESGSLGSNWATNSTSGLGRVQVVNSVDAADGEFTLLMDVDANDLYNLNEAVLTVDLDPAVNSVLTFAHAEWSDETDALPDQFSGSSDGDGVAISADGVNWHTILTNTDNANDGQYTAVSFDLQTLAADAGIALGNDFKIKFQQYDNWSNPSDGRAYDSITIRPEGSSEDWFKFELEANEVANITANPVLGIGDVSVGLYNAAGELLQSGVTSNNFRSVISDFSDGTGGTFYVRVDGSSGINYNLLVTRGTALDVEPNDVGNPISVDNHNSVLGFVSDITSLAADPDSATIGEQIDNFFAGVTLSNPVTGGGIYSPSATAFSAPTGQRVFGASETGANGFREFDDELRADFNYLQSTVSIDVGSDDASDIAFLRAFDSSGNLLEEVVSGAVASGDFETLTISRGTSEIAYVVAAGVGGDITPLDNLTFSTAAPDTDYYSVDLLAGEILSIDAYLPGAGPYLFDNGLDQASSQLRVELIDPNGTSITTVSDQLEHTAEISGTFLIHVFANSSEGEYLLSVDVAKQISVTDLVIGDGTDSRSVIDQLTLSFDGVVDLQTDALTLTHRDTLQTVDLDWTIDNSSGVSNVTVTFSGALVETGGSLVDGNYELTVNGSLLGGSVPGSDYTFGDQESDNFYRFYGDADGNRNVNVFDLLGFRQTYQLSDGSLGFDERFDSNGDGTVNIFDLLKFRQNYGESLSWV</sequence>
<dbReference type="InterPro" id="IPR023612">
    <property type="entry name" value="Peptidase_M4"/>
</dbReference>
<name>A0A5B9PDI2_9BACT</name>
<dbReference type="InterPro" id="IPR050728">
    <property type="entry name" value="Zinc_Metalloprotease_M4"/>
</dbReference>
<keyword evidence="13" id="KW-1185">Reference proteome</keyword>
<dbReference type="GO" id="GO:0046872">
    <property type="term" value="F:metal ion binding"/>
    <property type="evidence" value="ECO:0007669"/>
    <property type="project" value="UniProtKB-KW"/>
</dbReference>
<dbReference type="KEGG" id="mff:MFFC18_34300"/>
<dbReference type="Proteomes" id="UP000322214">
    <property type="component" value="Chromosome"/>
</dbReference>
<dbReference type="PROSITE" id="PS00018">
    <property type="entry name" value="EF_HAND_1"/>
    <property type="match status" value="1"/>
</dbReference>
<organism evidence="12 13">
    <name type="scientific">Mariniblastus fucicola</name>
    <dbReference type="NCBI Taxonomy" id="980251"/>
    <lineage>
        <taxon>Bacteria</taxon>
        <taxon>Pseudomonadati</taxon>
        <taxon>Planctomycetota</taxon>
        <taxon>Planctomycetia</taxon>
        <taxon>Pirellulales</taxon>
        <taxon>Pirellulaceae</taxon>
        <taxon>Mariniblastus</taxon>
    </lineage>
</organism>
<dbReference type="EC" id="3.4.24.28" evidence="12"/>
<feature type="active site" description="Proton donor" evidence="8">
    <location>
        <position position="482"/>
    </location>
</feature>
<gene>
    <name evidence="12" type="primary">npr</name>
    <name evidence="12" type="ORF">MFFC18_34300</name>
</gene>
<evidence type="ECO:0000256" key="4">
    <source>
        <dbReference type="ARBA" id="ARBA00022729"/>
    </source>
</evidence>
<dbReference type="Pfam" id="PF07504">
    <property type="entry name" value="FTP"/>
    <property type="match status" value="1"/>
</dbReference>
<dbReference type="Pfam" id="PF02868">
    <property type="entry name" value="Peptidase_M4_C"/>
    <property type="match status" value="1"/>
</dbReference>
<evidence type="ECO:0000256" key="8">
    <source>
        <dbReference type="PIRSR" id="PIRSR623612-1"/>
    </source>
</evidence>
<dbReference type="CDD" id="cd09597">
    <property type="entry name" value="M4_TLP"/>
    <property type="match status" value="1"/>
</dbReference>
<dbReference type="SUPFAM" id="SSF63446">
    <property type="entry name" value="Type I dockerin domain"/>
    <property type="match status" value="1"/>
</dbReference>
<feature type="domain" description="FTP" evidence="11">
    <location>
        <begin position="82"/>
        <end position="123"/>
    </location>
</feature>
<evidence type="ECO:0000313" key="12">
    <source>
        <dbReference type="EMBL" id="QEG23529.1"/>
    </source>
</evidence>
<dbReference type="InterPro" id="IPR013856">
    <property type="entry name" value="Peptidase_M4_domain"/>
</dbReference>
<dbReference type="GO" id="GO:0006508">
    <property type="term" value="P:proteolysis"/>
    <property type="evidence" value="ECO:0007669"/>
    <property type="project" value="UniProtKB-KW"/>
</dbReference>
<feature type="domain" description="Peptidase M4 C-terminal" evidence="10">
    <location>
        <begin position="404"/>
        <end position="571"/>
    </location>
</feature>
<evidence type="ECO:0000256" key="5">
    <source>
        <dbReference type="ARBA" id="ARBA00022801"/>
    </source>
</evidence>
<dbReference type="InterPro" id="IPR036439">
    <property type="entry name" value="Dockerin_dom_sf"/>
</dbReference>
<comment type="similarity">
    <text evidence="1">Belongs to the peptidase M4 family.</text>
</comment>
<keyword evidence="7" id="KW-0482">Metalloprotease</keyword>
<accession>A0A5B9PDI2</accession>
<dbReference type="GO" id="GO:0004222">
    <property type="term" value="F:metalloendopeptidase activity"/>
    <property type="evidence" value="ECO:0007669"/>
    <property type="project" value="InterPro"/>
</dbReference>
<dbReference type="Gene3D" id="3.10.170.10">
    <property type="match status" value="1"/>
</dbReference>
<dbReference type="STRING" id="980251.GCA_001642875_04522"/>
<dbReference type="Gene3D" id="1.10.1330.10">
    <property type="entry name" value="Dockerin domain"/>
    <property type="match status" value="1"/>
</dbReference>
<dbReference type="PANTHER" id="PTHR33794">
    <property type="entry name" value="BACILLOLYSIN"/>
    <property type="match status" value="1"/>
</dbReference>
<evidence type="ECO:0000256" key="7">
    <source>
        <dbReference type="ARBA" id="ARBA00023049"/>
    </source>
</evidence>
<evidence type="ECO:0000259" key="9">
    <source>
        <dbReference type="Pfam" id="PF01447"/>
    </source>
</evidence>
<dbReference type="EMBL" id="CP042912">
    <property type="protein sequence ID" value="QEG23529.1"/>
    <property type="molecule type" value="Genomic_DNA"/>
</dbReference>
<dbReference type="PRINTS" id="PR00730">
    <property type="entry name" value="THERMOLYSIN"/>
</dbReference>
<keyword evidence="5 12" id="KW-0378">Hydrolase</keyword>
<dbReference type="InterPro" id="IPR018247">
    <property type="entry name" value="EF_Hand_1_Ca_BS"/>
</dbReference>
<protein>
    <submittedName>
        <fullName evidence="12">Bacillolysin</fullName>
        <ecNumber evidence="12">3.4.24.28</ecNumber>
    </submittedName>
</protein>
<dbReference type="SUPFAM" id="SSF55486">
    <property type="entry name" value="Metalloproteases ('zincins'), catalytic domain"/>
    <property type="match status" value="1"/>
</dbReference>
<dbReference type="Gene3D" id="3.10.450.490">
    <property type="match status" value="1"/>
</dbReference>
<evidence type="ECO:0000256" key="3">
    <source>
        <dbReference type="ARBA" id="ARBA00022723"/>
    </source>
</evidence>
<feature type="active site" evidence="8">
    <location>
        <position position="394"/>
    </location>
</feature>
<evidence type="ECO:0000313" key="13">
    <source>
        <dbReference type="Proteomes" id="UP000322214"/>
    </source>
</evidence>
<dbReference type="GO" id="GO:0000272">
    <property type="term" value="P:polysaccharide catabolic process"/>
    <property type="evidence" value="ECO:0007669"/>
    <property type="project" value="InterPro"/>
</dbReference>
<dbReference type="PANTHER" id="PTHR33794:SF1">
    <property type="entry name" value="BACILLOLYSIN"/>
    <property type="match status" value="1"/>
</dbReference>
<evidence type="ECO:0000259" key="10">
    <source>
        <dbReference type="Pfam" id="PF02868"/>
    </source>
</evidence>
<evidence type="ECO:0000256" key="6">
    <source>
        <dbReference type="ARBA" id="ARBA00022833"/>
    </source>
</evidence>
<reference evidence="12 13" key="1">
    <citation type="submission" date="2019-08" db="EMBL/GenBank/DDBJ databases">
        <title>Deep-cultivation of Planctomycetes and their phenomic and genomic characterization uncovers novel biology.</title>
        <authorList>
            <person name="Wiegand S."/>
            <person name="Jogler M."/>
            <person name="Boedeker C."/>
            <person name="Pinto D."/>
            <person name="Vollmers J."/>
            <person name="Rivas-Marin E."/>
            <person name="Kohn T."/>
            <person name="Peeters S.H."/>
            <person name="Heuer A."/>
            <person name="Rast P."/>
            <person name="Oberbeckmann S."/>
            <person name="Bunk B."/>
            <person name="Jeske O."/>
            <person name="Meyerdierks A."/>
            <person name="Storesund J.E."/>
            <person name="Kallscheuer N."/>
            <person name="Luecker S."/>
            <person name="Lage O.M."/>
            <person name="Pohl T."/>
            <person name="Merkel B.J."/>
            <person name="Hornburger P."/>
            <person name="Mueller R.-W."/>
            <person name="Bruemmer F."/>
            <person name="Labrenz M."/>
            <person name="Spormann A.M."/>
            <person name="Op den Camp H."/>
            <person name="Overmann J."/>
            <person name="Amann R."/>
            <person name="Jetten M.S.M."/>
            <person name="Mascher T."/>
            <person name="Medema M.H."/>
            <person name="Devos D.P."/>
            <person name="Kaster A.-K."/>
            <person name="Ovreas L."/>
            <person name="Rohde M."/>
            <person name="Galperin M.Y."/>
            <person name="Jogler C."/>
        </authorList>
    </citation>
    <scope>NUCLEOTIDE SEQUENCE [LARGE SCALE GENOMIC DNA]</scope>
    <source>
        <strain evidence="12 13">FC18</strain>
    </source>
</reference>
<dbReference type="InterPro" id="IPR001570">
    <property type="entry name" value="Peptidase_M4_C_domain"/>
</dbReference>
<dbReference type="OrthoDB" id="291295at2"/>
<evidence type="ECO:0000256" key="2">
    <source>
        <dbReference type="ARBA" id="ARBA00022670"/>
    </source>
</evidence>
<dbReference type="InterPro" id="IPR011096">
    <property type="entry name" value="FTP_domain"/>
</dbReference>
<keyword evidence="2" id="KW-0645">Protease</keyword>